<keyword evidence="5" id="KW-1185">Reference proteome</keyword>
<dbReference type="InterPro" id="IPR051504">
    <property type="entry name" value="Plant_metabolite_acyltrans"/>
</dbReference>
<comment type="caution">
    <text evidence="4">The sequence shown here is derived from an EMBL/GenBank/DDBJ whole genome shotgun (WGS) entry which is preliminary data.</text>
</comment>
<proteinExistence type="predicted"/>
<dbReference type="AlphaFoldDB" id="A0A8J5ETI7"/>
<dbReference type="EMBL" id="JACMSC010000018">
    <property type="protein sequence ID" value="KAG6474923.1"/>
    <property type="molecule type" value="Genomic_DNA"/>
</dbReference>
<evidence type="ECO:0000256" key="2">
    <source>
        <dbReference type="ARBA" id="ARBA00023315"/>
    </source>
</evidence>
<evidence type="ECO:0000256" key="1">
    <source>
        <dbReference type="ARBA" id="ARBA00022679"/>
    </source>
</evidence>
<feature type="region of interest" description="Disordered" evidence="3">
    <location>
        <begin position="662"/>
        <end position="715"/>
    </location>
</feature>
<evidence type="ECO:0000256" key="3">
    <source>
        <dbReference type="SAM" id="MobiDB-lite"/>
    </source>
</evidence>
<dbReference type="Pfam" id="PF02458">
    <property type="entry name" value="Transferase"/>
    <property type="match status" value="1"/>
</dbReference>
<name>A0A8J5ETI7_ZINOF</name>
<keyword evidence="1" id="KW-0808">Transferase</keyword>
<keyword evidence="2" id="KW-0012">Acyltransferase</keyword>
<gene>
    <name evidence="4" type="ORF">ZIOFF_064139</name>
</gene>
<evidence type="ECO:0000313" key="5">
    <source>
        <dbReference type="Proteomes" id="UP000734854"/>
    </source>
</evidence>
<dbReference type="PANTHER" id="PTHR31625">
    <property type="match status" value="1"/>
</dbReference>
<dbReference type="Gene3D" id="3.30.559.10">
    <property type="entry name" value="Chloramphenicol acetyltransferase-like domain"/>
    <property type="match status" value="2"/>
</dbReference>
<accession>A0A8J5ETI7</accession>
<organism evidence="4 5">
    <name type="scientific">Zingiber officinale</name>
    <name type="common">Ginger</name>
    <name type="synonym">Amomum zingiber</name>
    <dbReference type="NCBI Taxonomy" id="94328"/>
    <lineage>
        <taxon>Eukaryota</taxon>
        <taxon>Viridiplantae</taxon>
        <taxon>Streptophyta</taxon>
        <taxon>Embryophyta</taxon>
        <taxon>Tracheophyta</taxon>
        <taxon>Spermatophyta</taxon>
        <taxon>Magnoliopsida</taxon>
        <taxon>Liliopsida</taxon>
        <taxon>Zingiberales</taxon>
        <taxon>Zingiberaceae</taxon>
        <taxon>Zingiber</taxon>
    </lineage>
</organism>
<sequence>MHILGFGSGITCQAQSARLAFTTTQVTMSSISSPELRIIGRYQVSPPPGTVDDSALSLTYFDLIWMPVGSVERVFFYPLAVSVSHFIDSVVPTLKSSLSAALRHFYPLAGKIRSSAASSDGYEIHYADGDSVPFTVAEYSGDFDDLSGDYPRPVNDLLPLFPELPPYSTDGDGLRVLALQATLFPECGVAVGFTVHHAACDGSSLIRFYSAWAAACAGAGVVVPPVIDRTVITDPDDLYSVFYNAFVKGQSFQSMMHQKAPPDAVLQSFTIGKNHIQKLKELVTQSGDLSFRCSTVVVAFAYVWVCHVKARLTEISNKRIFMAFAADCRPRLKPPIPAGFFGNCIIACVVEAKAWVLTNENGVVAAARLIGEAIEVFKDNPLKAAKELPELFKTMSEADLLSVAGSPMFKVYDVNFGWGKPKKVEVTSIAKTGAISVGQSRQEEGGVEIGLVRLKAEMQRFEKHFYDGLKISRWAVAGARACLWLAAGGRGCRWLAAGGRGCRWLAAGAVPLLEGRAWRWPASGVSCWPWPDAWGSSLPWPDTRARSWPWSGGRGRGWPLSVARVSGWSLPATGGRSWPCLAAAELGWPWPWSTAAGPGPVRQWLPLSGSGWPDRRWPLMSLASPYPALAALAMAKTAKTYWLNQPYSLVYSDLILQPGPSHLSTPVQAGPSHSPSRVHAGPSHSPSPIHAGPSHSPSPVPSPQNLADPVPTRYSFSETQDVRIFIVPSGDS</sequence>
<dbReference type="InterPro" id="IPR023213">
    <property type="entry name" value="CAT-like_dom_sf"/>
</dbReference>
<evidence type="ECO:0000313" key="4">
    <source>
        <dbReference type="EMBL" id="KAG6474923.1"/>
    </source>
</evidence>
<feature type="compositionally biased region" description="Polar residues" evidence="3">
    <location>
        <begin position="662"/>
        <end position="675"/>
    </location>
</feature>
<reference evidence="4 5" key="1">
    <citation type="submission" date="2020-08" db="EMBL/GenBank/DDBJ databases">
        <title>Plant Genome Project.</title>
        <authorList>
            <person name="Zhang R.-G."/>
        </authorList>
    </citation>
    <scope>NUCLEOTIDE SEQUENCE [LARGE SCALE GENOMIC DNA]</scope>
    <source>
        <tissue evidence="4">Rhizome</tissue>
    </source>
</reference>
<protein>
    <submittedName>
        <fullName evidence="4">Uncharacterized protein</fullName>
    </submittedName>
</protein>
<dbReference type="Proteomes" id="UP000734854">
    <property type="component" value="Unassembled WGS sequence"/>
</dbReference>
<dbReference type="GO" id="GO:0016747">
    <property type="term" value="F:acyltransferase activity, transferring groups other than amino-acyl groups"/>
    <property type="evidence" value="ECO:0007669"/>
    <property type="project" value="UniProtKB-ARBA"/>
</dbReference>